<dbReference type="PATRIC" id="fig|394096.3.peg.584"/>
<dbReference type="PANTHER" id="PTHR33280:SF1">
    <property type="entry name" value="LARGE RIBOSOMAL SUBUNIT PROTEIN BL31C"/>
    <property type="match status" value="1"/>
</dbReference>
<dbReference type="PANTHER" id="PTHR33280">
    <property type="entry name" value="50S RIBOSOMAL PROTEIN L31, CHLOROPLASTIC"/>
    <property type="match status" value="1"/>
</dbReference>
<keyword evidence="4 8" id="KW-0694">RNA-binding</keyword>
<keyword evidence="3 8" id="KW-0699">rRNA-binding</keyword>
<dbReference type="GO" id="GO:0005840">
    <property type="term" value="C:ribosome"/>
    <property type="evidence" value="ECO:0007669"/>
    <property type="project" value="UniProtKB-KW"/>
</dbReference>
<evidence type="ECO:0000313" key="9">
    <source>
        <dbReference type="EMBL" id="KFE72328.1"/>
    </source>
</evidence>
<dbReference type="STRING" id="394096.DB31_0590"/>
<dbReference type="GO" id="GO:0019843">
    <property type="term" value="F:rRNA binding"/>
    <property type="evidence" value="ECO:0007669"/>
    <property type="project" value="UniProtKB-KW"/>
</dbReference>
<dbReference type="EMBL" id="JMCB01000001">
    <property type="protein sequence ID" value="KFE72328.1"/>
    <property type="molecule type" value="Genomic_DNA"/>
</dbReference>
<evidence type="ECO:0000256" key="6">
    <source>
        <dbReference type="ARBA" id="ARBA00023274"/>
    </source>
</evidence>
<dbReference type="NCBIfam" id="NF000612">
    <property type="entry name" value="PRK00019.1"/>
    <property type="match status" value="1"/>
</dbReference>
<dbReference type="InterPro" id="IPR002150">
    <property type="entry name" value="Ribosomal_bL31"/>
</dbReference>
<dbReference type="Gene3D" id="4.10.830.30">
    <property type="entry name" value="Ribosomal protein L31"/>
    <property type="match status" value="1"/>
</dbReference>
<keyword evidence="5 8" id="KW-0689">Ribosomal protein</keyword>
<evidence type="ECO:0000256" key="1">
    <source>
        <dbReference type="ARBA" id="ARBA00009296"/>
    </source>
</evidence>
<keyword evidence="8" id="KW-0862">Zinc</keyword>
<comment type="similarity">
    <text evidence="1 8">Belongs to the bacterial ribosomal protein bL31 family. Type A subfamily.</text>
</comment>
<evidence type="ECO:0000313" key="10">
    <source>
        <dbReference type="Proteomes" id="UP000028725"/>
    </source>
</evidence>
<dbReference type="AlphaFoldDB" id="A0A085WXB5"/>
<keyword evidence="10" id="KW-1185">Reference proteome</keyword>
<feature type="binding site" evidence="8">
    <location>
        <position position="36"/>
    </location>
    <ligand>
        <name>Zn(2+)</name>
        <dbReference type="ChEBI" id="CHEBI:29105"/>
    </ligand>
</feature>
<dbReference type="OrthoDB" id="9803251at2"/>
<dbReference type="GO" id="GO:0006412">
    <property type="term" value="P:translation"/>
    <property type="evidence" value="ECO:0007669"/>
    <property type="project" value="UniProtKB-UniRule"/>
</dbReference>
<dbReference type="Pfam" id="PF01197">
    <property type="entry name" value="Ribosomal_L31"/>
    <property type="match status" value="1"/>
</dbReference>
<keyword evidence="8" id="KW-0479">Metal-binding</keyword>
<feature type="binding site" evidence="8">
    <location>
        <position position="16"/>
    </location>
    <ligand>
        <name>Zn(2+)</name>
        <dbReference type="ChEBI" id="CHEBI:29105"/>
    </ligand>
</feature>
<proteinExistence type="inferred from homology"/>
<accession>A0A085WXB5</accession>
<dbReference type="InterPro" id="IPR027491">
    <property type="entry name" value="Ribosomal_bL31_A"/>
</dbReference>
<dbReference type="SUPFAM" id="SSF143800">
    <property type="entry name" value="L28p-like"/>
    <property type="match status" value="1"/>
</dbReference>
<evidence type="ECO:0000256" key="3">
    <source>
        <dbReference type="ARBA" id="ARBA00022730"/>
    </source>
</evidence>
<gene>
    <name evidence="8" type="primary">rpmE</name>
    <name evidence="9" type="ORF">DB31_0590</name>
</gene>
<comment type="function">
    <text evidence="8">Binds the 23S rRNA.</text>
</comment>
<dbReference type="InterPro" id="IPR034704">
    <property type="entry name" value="Ribosomal_bL28/bL31-like_sf"/>
</dbReference>
<dbReference type="PROSITE" id="PS01143">
    <property type="entry name" value="RIBOSOMAL_L31"/>
    <property type="match status" value="1"/>
</dbReference>
<reference evidence="9 10" key="1">
    <citation type="submission" date="2014-04" db="EMBL/GenBank/DDBJ databases">
        <title>Genome assembly of Hyalangium minutum DSM 14724.</title>
        <authorList>
            <person name="Sharma G."/>
            <person name="Subramanian S."/>
        </authorList>
    </citation>
    <scope>NUCLEOTIDE SEQUENCE [LARGE SCALE GENOMIC DNA]</scope>
    <source>
        <strain evidence="9 10">DSM 14724</strain>
    </source>
</reference>
<feature type="binding site" evidence="8">
    <location>
        <position position="18"/>
    </location>
    <ligand>
        <name>Zn(2+)</name>
        <dbReference type="ChEBI" id="CHEBI:29105"/>
    </ligand>
</feature>
<dbReference type="NCBIfam" id="TIGR00105">
    <property type="entry name" value="L31"/>
    <property type="match status" value="1"/>
</dbReference>
<evidence type="ECO:0000256" key="5">
    <source>
        <dbReference type="ARBA" id="ARBA00022980"/>
    </source>
</evidence>
<dbReference type="HAMAP" id="MF_00501">
    <property type="entry name" value="Ribosomal_bL31_1"/>
    <property type="match status" value="1"/>
</dbReference>
<dbReference type="GO" id="GO:0003735">
    <property type="term" value="F:structural constituent of ribosome"/>
    <property type="evidence" value="ECO:0007669"/>
    <property type="project" value="InterPro"/>
</dbReference>
<dbReference type="GO" id="GO:1990904">
    <property type="term" value="C:ribonucleoprotein complex"/>
    <property type="evidence" value="ECO:0007669"/>
    <property type="project" value="UniProtKB-KW"/>
</dbReference>
<evidence type="ECO:0000256" key="7">
    <source>
        <dbReference type="ARBA" id="ARBA00035687"/>
    </source>
</evidence>
<comment type="caution">
    <text evidence="9">The sequence shown here is derived from an EMBL/GenBank/DDBJ whole genome shotgun (WGS) entry which is preliminary data.</text>
</comment>
<dbReference type="Proteomes" id="UP000028725">
    <property type="component" value="Unassembled WGS sequence"/>
</dbReference>
<dbReference type="InterPro" id="IPR042105">
    <property type="entry name" value="Ribosomal_bL31_sf"/>
</dbReference>
<evidence type="ECO:0000256" key="2">
    <source>
        <dbReference type="ARBA" id="ARBA00011838"/>
    </source>
</evidence>
<comment type="subunit">
    <text evidence="2 8">Part of the 50S ribosomal subunit.</text>
</comment>
<feature type="binding site" evidence="8">
    <location>
        <position position="39"/>
    </location>
    <ligand>
        <name>Zn(2+)</name>
        <dbReference type="ChEBI" id="CHEBI:29105"/>
    </ligand>
</feature>
<protein>
    <recommendedName>
        <fullName evidence="7 8">Large ribosomal subunit protein bL31</fullName>
    </recommendedName>
</protein>
<organism evidence="9 10">
    <name type="scientific">Hyalangium minutum</name>
    <dbReference type="NCBI Taxonomy" id="394096"/>
    <lineage>
        <taxon>Bacteria</taxon>
        <taxon>Pseudomonadati</taxon>
        <taxon>Myxococcota</taxon>
        <taxon>Myxococcia</taxon>
        <taxon>Myxococcales</taxon>
        <taxon>Cystobacterineae</taxon>
        <taxon>Archangiaceae</taxon>
        <taxon>Hyalangium</taxon>
    </lineage>
</organism>
<comment type="cofactor">
    <cofactor evidence="8">
        <name>Zn(2+)</name>
        <dbReference type="ChEBI" id="CHEBI:29105"/>
    </cofactor>
    <text evidence="8">Binds 1 zinc ion per subunit.</text>
</comment>
<evidence type="ECO:0000256" key="8">
    <source>
        <dbReference type="HAMAP-Rule" id="MF_00501"/>
    </source>
</evidence>
<name>A0A085WXB5_9BACT</name>
<dbReference type="PRINTS" id="PR01249">
    <property type="entry name" value="RIBOSOMALL31"/>
</dbReference>
<keyword evidence="6 8" id="KW-0687">Ribonucleoprotein</keyword>
<evidence type="ECO:0000256" key="4">
    <source>
        <dbReference type="ARBA" id="ARBA00022884"/>
    </source>
</evidence>
<dbReference type="GO" id="GO:0046872">
    <property type="term" value="F:metal ion binding"/>
    <property type="evidence" value="ECO:0007669"/>
    <property type="project" value="UniProtKB-KW"/>
</dbReference>
<sequence>MKAETHPVYPPARITCACGNIVETKSTRGSFAVEICSNCHPFFTGKYKLLDTAGRVDRFRKKYAATNAAKEKEAAAAAAAAGGEGAAAAPAEGAGKKGKKGEAKA</sequence>